<dbReference type="EMBL" id="PDEP01000001">
    <property type="protein sequence ID" value="PEN09172.1"/>
    <property type="molecule type" value="Genomic_DNA"/>
</dbReference>
<proteinExistence type="inferred from homology"/>
<dbReference type="NCBIfam" id="NF009154">
    <property type="entry name" value="PRK12497.3-3"/>
    <property type="match status" value="1"/>
</dbReference>
<dbReference type="InterPro" id="IPR011335">
    <property type="entry name" value="Restrct_endonuc-II-like"/>
</dbReference>
<dbReference type="HAMAP" id="MF_00048">
    <property type="entry name" value="UPF0102"/>
    <property type="match status" value="1"/>
</dbReference>
<dbReference type="PANTHER" id="PTHR34039">
    <property type="entry name" value="UPF0102 PROTEIN YRAN"/>
    <property type="match status" value="1"/>
</dbReference>
<dbReference type="Pfam" id="PF02021">
    <property type="entry name" value="UPF0102"/>
    <property type="match status" value="1"/>
</dbReference>
<accession>A0A2H3NQ24</accession>
<comment type="caution">
    <text evidence="3">The sequence shown here is derived from an EMBL/GenBank/DDBJ whole genome shotgun (WGS) entry which is preliminary data.</text>
</comment>
<gene>
    <name evidence="3" type="ORF">CRI93_00105</name>
</gene>
<evidence type="ECO:0000313" key="3">
    <source>
        <dbReference type="EMBL" id="PEN09172.1"/>
    </source>
</evidence>
<protein>
    <recommendedName>
        <fullName evidence="2">UPF0102 protein CRI93_00105</fullName>
    </recommendedName>
</protein>
<keyword evidence="4" id="KW-1185">Reference proteome</keyword>
<evidence type="ECO:0000256" key="2">
    <source>
        <dbReference type="HAMAP-Rule" id="MF_00048"/>
    </source>
</evidence>
<dbReference type="OrthoDB" id="9802516at2"/>
<dbReference type="SUPFAM" id="SSF52980">
    <property type="entry name" value="Restriction endonuclease-like"/>
    <property type="match status" value="1"/>
</dbReference>
<evidence type="ECO:0000313" key="4">
    <source>
        <dbReference type="Proteomes" id="UP000221024"/>
    </source>
</evidence>
<organism evidence="3 4">
    <name type="scientific">Longimonas halophila</name>
    <dbReference type="NCBI Taxonomy" id="1469170"/>
    <lineage>
        <taxon>Bacteria</taxon>
        <taxon>Pseudomonadati</taxon>
        <taxon>Rhodothermota</taxon>
        <taxon>Rhodothermia</taxon>
        <taxon>Rhodothermales</taxon>
        <taxon>Salisaetaceae</taxon>
        <taxon>Longimonas</taxon>
    </lineage>
</organism>
<evidence type="ECO:0000256" key="1">
    <source>
        <dbReference type="ARBA" id="ARBA00006738"/>
    </source>
</evidence>
<name>A0A2H3NQ24_9BACT</name>
<dbReference type="PANTHER" id="PTHR34039:SF1">
    <property type="entry name" value="UPF0102 PROTEIN YRAN"/>
    <property type="match status" value="1"/>
</dbReference>
<dbReference type="CDD" id="cd20736">
    <property type="entry name" value="PoNe_Nuclease"/>
    <property type="match status" value="1"/>
</dbReference>
<dbReference type="GO" id="GO:0003676">
    <property type="term" value="F:nucleic acid binding"/>
    <property type="evidence" value="ECO:0007669"/>
    <property type="project" value="InterPro"/>
</dbReference>
<dbReference type="InterPro" id="IPR003509">
    <property type="entry name" value="UPF0102_YraN-like"/>
</dbReference>
<dbReference type="NCBIfam" id="TIGR00252">
    <property type="entry name" value="YraN family protein"/>
    <property type="match status" value="1"/>
</dbReference>
<dbReference type="Proteomes" id="UP000221024">
    <property type="component" value="Unassembled WGS sequence"/>
</dbReference>
<dbReference type="AlphaFoldDB" id="A0A2H3NQ24"/>
<sequence length="125" mass="14090">MSNHTDLGARGEALAASYLEDKGYHVIERNYRFERAEVDLICYDPTAEPTGDLVFVEVKTRSGLGYGAPEEAVTESKKEQLVKVSEAYLHQHRMERSSARFDVVAIVLRQGNAPNIDHIQHAFWA</sequence>
<reference evidence="3 4" key="1">
    <citation type="submission" date="2017-10" db="EMBL/GenBank/DDBJ databases">
        <title>Draft genome of Longimonas halophila.</title>
        <authorList>
            <person name="Goh K.M."/>
            <person name="Shamsir M.S."/>
            <person name="Lim S.W."/>
        </authorList>
    </citation>
    <scope>NUCLEOTIDE SEQUENCE [LARGE SCALE GENOMIC DNA]</scope>
    <source>
        <strain evidence="3 4">KCTC 42399</strain>
    </source>
</reference>
<dbReference type="InterPro" id="IPR011856">
    <property type="entry name" value="tRNA_endonuc-like_dom_sf"/>
</dbReference>
<dbReference type="NCBIfam" id="NF009150">
    <property type="entry name" value="PRK12497.1-3"/>
    <property type="match status" value="1"/>
</dbReference>
<dbReference type="RefSeq" id="WP_098060572.1">
    <property type="nucleotide sequence ID" value="NZ_PDEP01000001.1"/>
</dbReference>
<comment type="similarity">
    <text evidence="1 2">Belongs to the UPF0102 family.</text>
</comment>
<dbReference type="Gene3D" id="3.40.1350.10">
    <property type="match status" value="1"/>
</dbReference>